<dbReference type="InterPro" id="IPR036390">
    <property type="entry name" value="WH_DNA-bd_sf"/>
</dbReference>
<reference evidence="6 7" key="1">
    <citation type="submission" date="2017-10" db="EMBL/GenBank/DDBJ databases">
        <title>Genome sequence of Caulobacter mirabilis FWC38.</title>
        <authorList>
            <person name="Fiebig A."/>
            <person name="Crosson S."/>
        </authorList>
    </citation>
    <scope>NUCLEOTIDE SEQUENCE [LARGE SCALE GENOMIC DNA]</scope>
    <source>
        <strain evidence="6 7">FWC 38</strain>
    </source>
</reference>
<dbReference type="AlphaFoldDB" id="A0A2D2B2K6"/>
<protein>
    <submittedName>
        <fullName evidence="6">LysR family transcriptional regulator</fullName>
    </submittedName>
</protein>
<dbReference type="InterPro" id="IPR000847">
    <property type="entry name" value="LysR_HTH_N"/>
</dbReference>
<dbReference type="InterPro" id="IPR058163">
    <property type="entry name" value="LysR-type_TF_proteobact-type"/>
</dbReference>
<keyword evidence="7" id="KW-1185">Reference proteome</keyword>
<dbReference type="SUPFAM" id="SSF53850">
    <property type="entry name" value="Periplasmic binding protein-like II"/>
    <property type="match status" value="1"/>
</dbReference>
<dbReference type="Gene3D" id="1.10.10.10">
    <property type="entry name" value="Winged helix-like DNA-binding domain superfamily/Winged helix DNA-binding domain"/>
    <property type="match status" value="1"/>
</dbReference>
<gene>
    <name evidence="6" type="ORF">CSW64_19930</name>
</gene>
<dbReference type="Proteomes" id="UP000228945">
    <property type="component" value="Chromosome"/>
</dbReference>
<organism evidence="6 7">
    <name type="scientific">Caulobacter mirabilis</name>
    <dbReference type="NCBI Taxonomy" id="69666"/>
    <lineage>
        <taxon>Bacteria</taxon>
        <taxon>Pseudomonadati</taxon>
        <taxon>Pseudomonadota</taxon>
        <taxon>Alphaproteobacteria</taxon>
        <taxon>Caulobacterales</taxon>
        <taxon>Caulobacteraceae</taxon>
        <taxon>Caulobacter</taxon>
    </lineage>
</organism>
<keyword evidence="2" id="KW-0805">Transcription regulation</keyword>
<evidence type="ECO:0000256" key="1">
    <source>
        <dbReference type="ARBA" id="ARBA00009437"/>
    </source>
</evidence>
<feature type="domain" description="HTH lysR-type" evidence="5">
    <location>
        <begin position="6"/>
        <end position="64"/>
    </location>
</feature>
<comment type="similarity">
    <text evidence="1">Belongs to the LysR transcriptional regulatory family.</text>
</comment>
<keyword evidence="4" id="KW-0804">Transcription</keyword>
<dbReference type="SUPFAM" id="SSF46785">
    <property type="entry name" value="Winged helix' DNA-binding domain"/>
    <property type="match status" value="1"/>
</dbReference>
<dbReference type="InterPro" id="IPR036388">
    <property type="entry name" value="WH-like_DNA-bd_sf"/>
</dbReference>
<evidence type="ECO:0000256" key="2">
    <source>
        <dbReference type="ARBA" id="ARBA00023015"/>
    </source>
</evidence>
<dbReference type="Gene3D" id="3.40.190.290">
    <property type="match status" value="1"/>
</dbReference>
<dbReference type="InterPro" id="IPR005119">
    <property type="entry name" value="LysR_subst-bd"/>
</dbReference>
<dbReference type="GO" id="GO:0043565">
    <property type="term" value="F:sequence-specific DNA binding"/>
    <property type="evidence" value="ECO:0007669"/>
    <property type="project" value="TreeGrafter"/>
</dbReference>
<dbReference type="OrthoDB" id="9798121at2"/>
<accession>A0A2D2B2K6</accession>
<dbReference type="GO" id="GO:0003700">
    <property type="term" value="F:DNA-binding transcription factor activity"/>
    <property type="evidence" value="ECO:0007669"/>
    <property type="project" value="InterPro"/>
</dbReference>
<dbReference type="Pfam" id="PF00126">
    <property type="entry name" value="HTH_1"/>
    <property type="match status" value="1"/>
</dbReference>
<dbReference type="PANTHER" id="PTHR30537:SF3">
    <property type="entry name" value="TRANSCRIPTIONAL REGULATORY PROTEIN"/>
    <property type="match status" value="1"/>
</dbReference>
<proteinExistence type="inferred from homology"/>
<evidence type="ECO:0000256" key="3">
    <source>
        <dbReference type="ARBA" id="ARBA00023125"/>
    </source>
</evidence>
<evidence type="ECO:0000313" key="7">
    <source>
        <dbReference type="Proteomes" id="UP000228945"/>
    </source>
</evidence>
<sequence length="301" mass="32674">MRSDAPDWELMRSFLAVLVEGSLSGAARVLGQTQPTIGRHIAELEAALGGVALFVRSPRGLLPTETAEELRPHAEAMAASALALVRAASGGRDEARGVVRLTASEMVSAHVLPPLLTRFNQTHPEVAVELVMSNRTEDLLRRAADIAVRMVRPAQSALVARYLGDVALGLHAHPDYLARRGMPDSVEALRKHAIIGYDNETPGIRAVLDTGVPLSRDLFSYRTDSDIGQYAAICAGFGIGACQYGLARRDGLVPVMPGVVEFDLPVWLVLHEDLKAQRRMRLMFDHLAEGLTEYVAASWRA</sequence>
<evidence type="ECO:0000313" key="6">
    <source>
        <dbReference type="EMBL" id="ATQ44493.1"/>
    </source>
</evidence>
<keyword evidence="3" id="KW-0238">DNA-binding</keyword>
<dbReference type="PANTHER" id="PTHR30537">
    <property type="entry name" value="HTH-TYPE TRANSCRIPTIONAL REGULATOR"/>
    <property type="match status" value="1"/>
</dbReference>
<dbReference type="KEGG" id="cmb:CSW64_19930"/>
<evidence type="ECO:0000256" key="4">
    <source>
        <dbReference type="ARBA" id="ARBA00023163"/>
    </source>
</evidence>
<evidence type="ECO:0000259" key="5">
    <source>
        <dbReference type="PROSITE" id="PS50931"/>
    </source>
</evidence>
<dbReference type="GO" id="GO:0006351">
    <property type="term" value="P:DNA-templated transcription"/>
    <property type="evidence" value="ECO:0007669"/>
    <property type="project" value="TreeGrafter"/>
</dbReference>
<dbReference type="PROSITE" id="PS50931">
    <property type="entry name" value="HTH_LYSR"/>
    <property type="match status" value="1"/>
</dbReference>
<name>A0A2D2B2K6_9CAUL</name>
<dbReference type="RefSeq" id="WP_099623741.1">
    <property type="nucleotide sequence ID" value="NZ_CP024201.1"/>
</dbReference>
<dbReference type="Pfam" id="PF03466">
    <property type="entry name" value="LysR_substrate"/>
    <property type="match status" value="1"/>
</dbReference>
<dbReference type="EMBL" id="CP024201">
    <property type="protein sequence ID" value="ATQ44493.1"/>
    <property type="molecule type" value="Genomic_DNA"/>
</dbReference>